<feature type="compositionally biased region" description="Polar residues" evidence="1">
    <location>
        <begin position="1"/>
        <end position="11"/>
    </location>
</feature>
<feature type="compositionally biased region" description="Basic and acidic residues" evidence="1">
    <location>
        <begin position="12"/>
        <end position="23"/>
    </location>
</feature>
<accession>A0AAD8NRR1</accession>
<protein>
    <submittedName>
        <fullName evidence="2">Uncharacterized protein</fullName>
    </submittedName>
</protein>
<proteinExistence type="predicted"/>
<feature type="region of interest" description="Disordered" evidence="1">
    <location>
        <begin position="1"/>
        <end position="25"/>
    </location>
</feature>
<keyword evidence="3" id="KW-1185">Reference proteome</keyword>
<evidence type="ECO:0000313" key="2">
    <source>
        <dbReference type="EMBL" id="KAK1425865.1"/>
    </source>
</evidence>
<organism evidence="2 3">
    <name type="scientific">Tagetes erecta</name>
    <name type="common">African marigold</name>
    <dbReference type="NCBI Taxonomy" id="13708"/>
    <lineage>
        <taxon>Eukaryota</taxon>
        <taxon>Viridiplantae</taxon>
        <taxon>Streptophyta</taxon>
        <taxon>Embryophyta</taxon>
        <taxon>Tracheophyta</taxon>
        <taxon>Spermatophyta</taxon>
        <taxon>Magnoliopsida</taxon>
        <taxon>eudicotyledons</taxon>
        <taxon>Gunneridae</taxon>
        <taxon>Pentapetalae</taxon>
        <taxon>asterids</taxon>
        <taxon>campanulids</taxon>
        <taxon>Asterales</taxon>
        <taxon>Asteraceae</taxon>
        <taxon>Asteroideae</taxon>
        <taxon>Heliantheae alliance</taxon>
        <taxon>Tageteae</taxon>
        <taxon>Tagetes</taxon>
    </lineage>
</organism>
<dbReference type="Proteomes" id="UP001229421">
    <property type="component" value="Unassembled WGS sequence"/>
</dbReference>
<sequence>MEINQTLISSSVHHDDDANRDPEDSVISVHNHQSPADKLSFGFNHLISQHETSIDCDMELNQPTVSSSSAAAVFTVADDDDVDLHRDPDGPVHQSASDDVTLGFNHLQIDHNDDKNLMQETDELAADEVSFGFNHLQIETDENEDEDVDADDDDDDGDFTFACVNDNINDLINSPSADDSFKTGQIRNVFPLFDQSLLSNSDLPIEVPVDNVFIESPQQSPFNNVKTDSTIRELSKQSEIKSNTSDINIKSNSTGFSKLWRFRNEMNRSNSDGRDAFVFLETPTTSSSGTKLNAVKGKGVKKVKKSTASAHEVYMKQKGQSEEDRRRSYLPYRPGLMGFFTNVNGGLSKNVHPF</sequence>
<dbReference type="AlphaFoldDB" id="A0AAD8NRR1"/>
<reference evidence="2" key="1">
    <citation type="journal article" date="2023" name="bioRxiv">
        <title>Improved chromosome-level genome assembly for marigold (Tagetes erecta).</title>
        <authorList>
            <person name="Jiang F."/>
            <person name="Yuan L."/>
            <person name="Wang S."/>
            <person name="Wang H."/>
            <person name="Xu D."/>
            <person name="Wang A."/>
            <person name="Fan W."/>
        </authorList>
    </citation>
    <scope>NUCLEOTIDE SEQUENCE</scope>
    <source>
        <strain evidence="2">WSJ</strain>
        <tissue evidence="2">Leaf</tissue>
    </source>
</reference>
<dbReference type="PANTHER" id="PTHR33095">
    <property type="entry name" value="OS07G0619500 PROTEIN"/>
    <property type="match status" value="1"/>
</dbReference>
<comment type="caution">
    <text evidence="2">The sequence shown here is derived from an EMBL/GenBank/DDBJ whole genome shotgun (WGS) entry which is preliminary data.</text>
</comment>
<evidence type="ECO:0000256" key="1">
    <source>
        <dbReference type="SAM" id="MobiDB-lite"/>
    </source>
</evidence>
<dbReference type="Pfam" id="PF07816">
    <property type="entry name" value="DUF1645"/>
    <property type="match status" value="1"/>
</dbReference>
<dbReference type="EMBL" id="JAUHHV010000005">
    <property type="protein sequence ID" value="KAK1425865.1"/>
    <property type="molecule type" value="Genomic_DNA"/>
</dbReference>
<dbReference type="PANTHER" id="PTHR33095:SF114">
    <property type="entry name" value="DUF1645 FAMILY PROTEIN"/>
    <property type="match status" value="1"/>
</dbReference>
<name>A0AAD8NRR1_TARER</name>
<evidence type="ECO:0000313" key="3">
    <source>
        <dbReference type="Proteomes" id="UP001229421"/>
    </source>
</evidence>
<gene>
    <name evidence="2" type="ORF">QVD17_21227</name>
</gene>
<dbReference type="InterPro" id="IPR012442">
    <property type="entry name" value="DUF1645_plant"/>
</dbReference>